<proteinExistence type="predicted"/>
<comment type="caution">
    <text evidence="2">The sequence shown here is derived from an EMBL/GenBank/DDBJ whole genome shotgun (WGS) entry which is preliminary data.</text>
</comment>
<protein>
    <submittedName>
        <fullName evidence="2">Uncharacterized protein</fullName>
    </submittedName>
</protein>
<name>T0HW87_9SPHN</name>
<organism evidence="2 3">
    <name type="scientific">Sphingobium lactosutens DS20</name>
    <dbReference type="NCBI Taxonomy" id="1331060"/>
    <lineage>
        <taxon>Bacteria</taxon>
        <taxon>Pseudomonadati</taxon>
        <taxon>Pseudomonadota</taxon>
        <taxon>Alphaproteobacteria</taxon>
        <taxon>Sphingomonadales</taxon>
        <taxon>Sphingomonadaceae</taxon>
        <taxon>Sphingobium</taxon>
    </lineage>
</organism>
<accession>T0HW87</accession>
<dbReference type="AlphaFoldDB" id="T0HW87"/>
<feature type="region of interest" description="Disordered" evidence="1">
    <location>
        <begin position="1"/>
        <end position="32"/>
    </location>
</feature>
<dbReference type="EMBL" id="ATDP01000076">
    <property type="protein sequence ID" value="EQB16418.1"/>
    <property type="molecule type" value="Genomic_DNA"/>
</dbReference>
<gene>
    <name evidence="2" type="ORF">RLDS_08020</name>
</gene>
<dbReference type="Proteomes" id="UP000015531">
    <property type="component" value="Unassembled WGS sequence"/>
</dbReference>
<reference evidence="2 3" key="1">
    <citation type="journal article" date="2013" name="Genome Announc.">
        <title>Draft Genome Sequence of Sphingobium lactosutens Strain DS20T, Isolated from a Hexachlorocyclohexane Dumpsite.</title>
        <authorList>
            <person name="Kumar R."/>
            <person name="Dwivedi V."/>
            <person name="Negi V."/>
            <person name="Khurana J.P."/>
            <person name="Lal R."/>
        </authorList>
    </citation>
    <scope>NUCLEOTIDE SEQUENCE [LARGE SCALE GENOMIC DNA]</scope>
    <source>
        <strain evidence="2 3">DS20</strain>
    </source>
</reference>
<evidence type="ECO:0000313" key="2">
    <source>
        <dbReference type="EMBL" id="EQB16418.1"/>
    </source>
</evidence>
<dbReference type="PATRIC" id="fig|1331060.3.peg.1521"/>
<sequence length="32" mass="3491">MPGLTRHPAFVATIEQGKTRDQACTEPFDESG</sequence>
<evidence type="ECO:0000256" key="1">
    <source>
        <dbReference type="SAM" id="MobiDB-lite"/>
    </source>
</evidence>
<keyword evidence="3" id="KW-1185">Reference proteome</keyword>
<evidence type="ECO:0000313" key="3">
    <source>
        <dbReference type="Proteomes" id="UP000015531"/>
    </source>
</evidence>